<dbReference type="Gene3D" id="2.30.39.10">
    <property type="entry name" value="Alpha-1-antitrypsin, domain 1"/>
    <property type="match status" value="1"/>
</dbReference>
<dbReference type="SMART" id="SM00093">
    <property type="entry name" value="SERPIN"/>
    <property type="match status" value="1"/>
</dbReference>
<organism evidence="10 11">
    <name type="scientific">Maylandia zebra</name>
    <name type="common">zebra mbuna</name>
    <dbReference type="NCBI Taxonomy" id="106582"/>
    <lineage>
        <taxon>Eukaryota</taxon>
        <taxon>Metazoa</taxon>
        <taxon>Chordata</taxon>
        <taxon>Craniata</taxon>
        <taxon>Vertebrata</taxon>
        <taxon>Euteleostomi</taxon>
        <taxon>Actinopterygii</taxon>
        <taxon>Neopterygii</taxon>
        <taxon>Teleostei</taxon>
        <taxon>Neoteleostei</taxon>
        <taxon>Acanthomorphata</taxon>
        <taxon>Ovalentaria</taxon>
        <taxon>Cichlomorphae</taxon>
        <taxon>Cichliformes</taxon>
        <taxon>Cichlidae</taxon>
        <taxon>African cichlids</taxon>
        <taxon>Pseudocrenilabrinae</taxon>
        <taxon>Haplochromini</taxon>
        <taxon>Maylandia</taxon>
        <taxon>Maylandia zebra complex</taxon>
    </lineage>
</organism>
<dbReference type="InterPro" id="IPR042185">
    <property type="entry name" value="Serpin_sf_2"/>
</dbReference>
<dbReference type="InterPro" id="IPR023796">
    <property type="entry name" value="Serpin_dom"/>
</dbReference>
<dbReference type="InterPro" id="IPR000215">
    <property type="entry name" value="Serpin_fam"/>
</dbReference>
<protein>
    <recommendedName>
        <fullName evidence="8">Serpin B6</fullName>
    </recommendedName>
</protein>
<evidence type="ECO:0000256" key="1">
    <source>
        <dbReference type="ARBA" id="ARBA00004496"/>
    </source>
</evidence>
<keyword evidence="4" id="KW-0646">Protease inhibitor</keyword>
<feature type="domain" description="Serpin" evidence="9">
    <location>
        <begin position="16"/>
        <end position="421"/>
    </location>
</feature>
<accession>A0A3P9DFD3</accession>
<name>A0A3P9DFD3_9CICH</name>
<dbReference type="SUPFAM" id="SSF56574">
    <property type="entry name" value="Serpins"/>
    <property type="match status" value="1"/>
</dbReference>
<dbReference type="FunFam" id="2.30.39.10:FF:000014">
    <property type="entry name" value="Serpin family B member 9"/>
    <property type="match status" value="1"/>
</dbReference>
<dbReference type="Pfam" id="PF00079">
    <property type="entry name" value="Serpin"/>
    <property type="match status" value="1"/>
</dbReference>
<dbReference type="GeneTree" id="ENSGT00940000154835"/>
<dbReference type="CDD" id="cd19956">
    <property type="entry name" value="serpinB"/>
    <property type="match status" value="1"/>
</dbReference>
<evidence type="ECO:0000256" key="8">
    <source>
        <dbReference type="ARBA" id="ARBA00039202"/>
    </source>
</evidence>
<dbReference type="Proteomes" id="UP000265160">
    <property type="component" value="Unplaced"/>
</dbReference>
<evidence type="ECO:0000256" key="6">
    <source>
        <dbReference type="ARBA" id="ARBA00022990"/>
    </source>
</evidence>
<evidence type="ECO:0000259" key="9">
    <source>
        <dbReference type="SMART" id="SM00093"/>
    </source>
</evidence>
<evidence type="ECO:0000256" key="3">
    <source>
        <dbReference type="ARBA" id="ARBA00022490"/>
    </source>
</evidence>
<proteinExistence type="inferred from homology"/>
<evidence type="ECO:0000256" key="4">
    <source>
        <dbReference type="ARBA" id="ARBA00022690"/>
    </source>
</evidence>
<keyword evidence="3" id="KW-0963">Cytoplasm</keyword>
<comment type="subunit">
    <text evidence="7">Forms a complex with the monomeric form of beta-tryptase.</text>
</comment>
<dbReference type="PANTHER" id="PTHR11461:SF204">
    <property type="entry name" value="SERPIN B6"/>
    <property type="match status" value="1"/>
</dbReference>
<sequence>MGSAISLSEANTSFSLALLKQLSNNSQTGNIFFSPFSISSALAMVMLGARGNTATQLSEVQYTCSHTNTKIIVQNNPVQNFLLSFFESTKVFCPQCLQTEDCWGDVHSSFAQLLTVLNRTDAPFTFSVANRLYREKSCPFTQEFLIQSKKHYRAELESVDFKTRSEEVRIDVNHWVQQHTPEVVDEDDLNELTRLVLFTATHFKGYWINNFSWSKTYDAQFWLNKNDSKPVKMMKQEEDFACTFIEEANCKILEMPYSGKEVSMLIFLPAEIEDDTTGLEKLEKELTSEKFVAWTHPGQMQTYHIDVRLPRFTLEETYDLNTVLSSMGMVDAFDHTKCDFSGMSGRKDLVLSKVIHKAFVKVHEKATEATFVDMCWGETMMGKIRWGNCDLKSFIADHPFLFFIRHNPTMNILFAGRFCCPV</sequence>
<dbReference type="InterPro" id="IPR023795">
    <property type="entry name" value="Serpin_CS"/>
</dbReference>
<dbReference type="STRING" id="106582.ENSMZEP00005033405"/>
<dbReference type="GO" id="GO:0005615">
    <property type="term" value="C:extracellular space"/>
    <property type="evidence" value="ECO:0007669"/>
    <property type="project" value="InterPro"/>
</dbReference>
<dbReference type="AlphaFoldDB" id="A0A3P9DFD3"/>
<evidence type="ECO:0000313" key="11">
    <source>
        <dbReference type="Proteomes" id="UP000265160"/>
    </source>
</evidence>
<dbReference type="PROSITE" id="PS00284">
    <property type="entry name" value="SERPIN"/>
    <property type="match status" value="1"/>
</dbReference>
<evidence type="ECO:0000256" key="5">
    <source>
        <dbReference type="ARBA" id="ARBA00022900"/>
    </source>
</evidence>
<dbReference type="GO" id="GO:0005737">
    <property type="term" value="C:cytoplasm"/>
    <property type="evidence" value="ECO:0007669"/>
    <property type="project" value="UniProtKB-SubCell"/>
</dbReference>
<dbReference type="GO" id="GO:0004867">
    <property type="term" value="F:serine-type endopeptidase inhibitor activity"/>
    <property type="evidence" value="ECO:0007669"/>
    <property type="project" value="UniProtKB-KW"/>
</dbReference>
<dbReference type="InterPro" id="IPR042178">
    <property type="entry name" value="Serpin_sf_1"/>
</dbReference>
<keyword evidence="6" id="KW-0007">Acetylation</keyword>
<dbReference type="InterPro" id="IPR036186">
    <property type="entry name" value="Serpin_sf"/>
</dbReference>
<evidence type="ECO:0000313" key="10">
    <source>
        <dbReference type="Ensembl" id="ENSMZEP00005033405.1"/>
    </source>
</evidence>
<evidence type="ECO:0000256" key="2">
    <source>
        <dbReference type="ARBA" id="ARBA00006426"/>
    </source>
</evidence>
<evidence type="ECO:0000256" key="7">
    <source>
        <dbReference type="ARBA" id="ARBA00038828"/>
    </source>
</evidence>
<comment type="similarity">
    <text evidence="2">Belongs to the serpin family. Ov-serpin subfamily.</text>
</comment>
<comment type="subcellular location">
    <subcellularLocation>
        <location evidence="1">Cytoplasm</location>
    </subcellularLocation>
</comment>
<keyword evidence="11" id="KW-1185">Reference proteome</keyword>
<dbReference type="Gene3D" id="3.30.497.10">
    <property type="entry name" value="Antithrombin, subunit I, domain 2"/>
    <property type="match status" value="1"/>
</dbReference>
<reference evidence="10" key="2">
    <citation type="submission" date="2025-09" db="UniProtKB">
        <authorList>
            <consortium name="Ensembl"/>
        </authorList>
    </citation>
    <scope>IDENTIFICATION</scope>
</reference>
<keyword evidence="5" id="KW-0722">Serine protease inhibitor</keyword>
<dbReference type="Ensembl" id="ENSMZET00005034535.1">
    <property type="protein sequence ID" value="ENSMZEP00005033405.1"/>
    <property type="gene ID" value="ENSMZEG00005024810.1"/>
</dbReference>
<dbReference type="PANTHER" id="PTHR11461">
    <property type="entry name" value="SERINE PROTEASE INHIBITOR, SERPIN"/>
    <property type="match status" value="1"/>
</dbReference>
<reference evidence="10" key="1">
    <citation type="submission" date="2025-08" db="UniProtKB">
        <authorList>
            <consortium name="Ensembl"/>
        </authorList>
    </citation>
    <scope>IDENTIFICATION</scope>
</reference>